<evidence type="ECO:0000313" key="3">
    <source>
        <dbReference type="Proteomes" id="UP000193224"/>
    </source>
</evidence>
<keyword evidence="1" id="KW-1133">Transmembrane helix</keyword>
<sequence>MRAGNRSMINMMEHIQGQTFHARRGELKNAFKYGVDFVLYDPLTATPPMLLSQNRFNLWSMSDSRHGGTRGRGDGVRWFRDVLEDRGFPMEDTRLVLLAQPSFLWFHFNPVSFWIALRDGKPCAYVAEVNNTFGHRHCYFCAHEDFRPIGKDDTITADKLMHVSPFQKVAGLYKFNFDMSDDAINIRILYENDGEGVLATLTGSRRPATNASLLWAALRRPFGAVRVVALIYMQALILWIKRAPFMRKPPPPQPLISDSHTFRGKRT</sequence>
<proteinExistence type="predicted"/>
<dbReference type="PANTHER" id="PTHR33973">
    <property type="entry name" value="OS07G0153300 PROTEIN"/>
    <property type="match status" value="1"/>
</dbReference>
<organism evidence="2 3">
    <name type="scientific">Roseovarius aestuarii</name>
    <dbReference type="NCBI Taxonomy" id="475083"/>
    <lineage>
        <taxon>Bacteria</taxon>
        <taxon>Pseudomonadati</taxon>
        <taxon>Pseudomonadota</taxon>
        <taxon>Alphaproteobacteria</taxon>
        <taxon>Rhodobacterales</taxon>
        <taxon>Roseobacteraceae</taxon>
        <taxon>Roseovarius</taxon>
    </lineage>
</organism>
<keyword evidence="1" id="KW-0812">Transmembrane</keyword>
<keyword evidence="3" id="KW-1185">Reference proteome</keyword>
<dbReference type="EMBL" id="FWXB01000008">
    <property type="protein sequence ID" value="SMC12544.1"/>
    <property type="molecule type" value="Genomic_DNA"/>
</dbReference>
<evidence type="ECO:0000313" key="2">
    <source>
        <dbReference type="EMBL" id="SMC12544.1"/>
    </source>
</evidence>
<dbReference type="Proteomes" id="UP000193224">
    <property type="component" value="Unassembled WGS sequence"/>
</dbReference>
<dbReference type="AlphaFoldDB" id="A0A1X7BSK3"/>
<dbReference type="Pfam" id="PF07103">
    <property type="entry name" value="DUF1365"/>
    <property type="match status" value="1"/>
</dbReference>
<accession>A0A1X7BSK3</accession>
<evidence type="ECO:0008006" key="4">
    <source>
        <dbReference type="Google" id="ProtNLM"/>
    </source>
</evidence>
<dbReference type="InterPro" id="IPR010775">
    <property type="entry name" value="DUF1365"/>
</dbReference>
<name>A0A1X7BSK3_9RHOB</name>
<evidence type="ECO:0000256" key="1">
    <source>
        <dbReference type="SAM" id="Phobius"/>
    </source>
</evidence>
<reference evidence="2 3" key="1">
    <citation type="submission" date="2017-03" db="EMBL/GenBank/DDBJ databases">
        <authorList>
            <person name="Afonso C.L."/>
            <person name="Miller P.J."/>
            <person name="Scott M.A."/>
            <person name="Spackman E."/>
            <person name="Goraichik I."/>
            <person name="Dimitrov K.M."/>
            <person name="Suarez D.L."/>
            <person name="Swayne D.E."/>
        </authorList>
    </citation>
    <scope>NUCLEOTIDE SEQUENCE [LARGE SCALE GENOMIC DNA]</scope>
    <source>
        <strain evidence="2 3">CECT 7745</strain>
    </source>
</reference>
<protein>
    <recommendedName>
        <fullName evidence="4">DUF1365 domain-containing protein</fullName>
    </recommendedName>
</protein>
<keyword evidence="1" id="KW-0472">Membrane</keyword>
<feature type="transmembrane region" description="Helical" evidence="1">
    <location>
        <begin position="222"/>
        <end position="240"/>
    </location>
</feature>
<gene>
    <name evidence="2" type="ORF">ROA7745_02372</name>
</gene>
<dbReference type="PANTHER" id="PTHR33973:SF4">
    <property type="entry name" value="OS07G0153300 PROTEIN"/>
    <property type="match status" value="1"/>
</dbReference>